<dbReference type="NCBIfam" id="TIGR02994">
    <property type="entry name" value="ectoine_eutE"/>
    <property type="match status" value="1"/>
</dbReference>
<dbReference type="PANTHER" id="PTHR37326:SF1">
    <property type="entry name" value="BLL3975 PROTEIN"/>
    <property type="match status" value="1"/>
</dbReference>
<keyword evidence="3 6" id="KW-0378">Hydrolase</keyword>
<dbReference type="PIRSF" id="PIRSF039012">
    <property type="entry name" value="ASP"/>
    <property type="match status" value="1"/>
</dbReference>
<evidence type="ECO:0000313" key="6">
    <source>
        <dbReference type="EMBL" id="QYD71252.1"/>
    </source>
</evidence>
<reference evidence="6 7" key="1">
    <citation type="submission" date="2021-07" db="EMBL/GenBank/DDBJ databases">
        <title>Paraburkholderia edwinii protects Aspergillus sp. from phenazines by acting as a toxin sponge.</title>
        <authorList>
            <person name="Dahlstrom K.M."/>
            <person name="Newman D.K."/>
        </authorList>
    </citation>
    <scope>NUCLEOTIDE SEQUENCE [LARGE SCALE GENOMIC DNA]</scope>
    <source>
        <strain evidence="6 7">Pe01</strain>
    </source>
</reference>
<dbReference type="Proteomes" id="UP000826462">
    <property type="component" value="Chromosome 2"/>
</dbReference>
<evidence type="ECO:0000256" key="1">
    <source>
        <dbReference type="ARBA" id="ARBA00001947"/>
    </source>
</evidence>
<accession>A0ABX8UQH6</accession>
<dbReference type="Gene3D" id="3.40.630.10">
    <property type="entry name" value="Zn peptidases"/>
    <property type="match status" value="1"/>
</dbReference>
<dbReference type="GO" id="GO:0016787">
    <property type="term" value="F:hydrolase activity"/>
    <property type="evidence" value="ECO:0007669"/>
    <property type="project" value="UniProtKB-KW"/>
</dbReference>
<evidence type="ECO:0000256" key="4">
    <source>
        <dbReference type="ARBA" id="ARBA00022833"/>
    </source>
</evidence>
<dbReference type="Pfam" id="PF24827">
    <property type="entry name" value="AstE_AspA_cat"/>
    <property type="match status" value="1"/>
</dbReference>
<evidence type="ECO:0000259" key="5">
    <source>
        <dbReference type="Pfam" id="PF24827"/>
    </source>
</evidence>
<dbReference type="InterPro" id="IPR014336">
    <property type="entry name" value="DoeB"/>
</dbReference>
<feature type="domain" description="Succinylglutamate desuccinylase/Aspartoacylase catalytic" evidence="5">
    <location>
        <begin position="48"/>
        <end position="234"/>
    </location>
</feature>
<keyword evidence="2" id="KW-0479">Metal-binding</keyword>
<sequence length="356" mass="37697">MRASPIQATVDFNAEGEQHGFLKLPYSHDASAWGAVMIPITVIRRGEGPTVLLTGGNHGDEYEGPIALAKLASTLKASDVSGRVIIVPYMNYPAFRAGTRTSPIDRGNLNRSFPGKPDGTVTEKIADYFQRYLLPLADYVLDIHAGGRTLDFVPFAAIHVLEDAAQQARCEAAMNAFGAPYSMRMLELDSIGLFDSAVEEAGKVFVSTELGGGGTATVESVAVAVRGVYGFLAHAGVLAWNAQYAQKTVPQAAGADNAAARTTTLLDMPDGACYTTSEHDGLLELCKDLGEMVEAGDVVARIYDATRTGVPPVEYRARRGGLLAARHFPGLVHIGDTVAVVADVVERGIPVAHGAK</sequence>
<dbReference type="EC" id="3.5.1.125" evidence="6"/>
<name>A0ABX8UQH6_9BURK</name>
<gene>
    <name evidence="6" type="primary">doeB</name>
    <name evidence="6" type="ORF">KZJ38_29860</name>
</gene>
<evidence type="ECO:0000256" key="3">
    <source>
        <dbReference type="ARBA" id="ARBA00022801"/>
    </source>
</evidence>
<keyword evidence="4" id="KW-0862">Zinc</keyword>
<dbReference type="CDD" id="cd06252">
    <property type="entry name" value="M14_ASTE_ASPA-like"/>
    <property type="match status" value="1"/>
</dbReference>
<comment type="cofactor">
    <cofactor evidence="1">
        <name>Zn(2+)</name>
        <dbReference type="ChEBI" id="CHEBI:29105"/>
    </cofactor>
</comment>
<evidence type="ECO:0000256" key="2">
    <source>
        <dbReference type="ARBA" id="ARBA00022723"/>
    </source>
</evidence>
<dbReference type="EMBL" id="CP080096">
    <property type="protein sequence ID" value="QYD71252.1"/>
    <property type="molecule type" value="Genomic_DNA"/>
</dbReference>
<organism evidence="6 7">
    <name type="scientific">Paraburkholderia edwinii</name>
    <dbReference type="NCBI Taxonomy" id="2861782"/>
    <lineage>
        <taxon>Bacteria</taxon>
        <taxon>Pseudomonadati</taxon>
        <taxon>Pseudomonadota</taxon>
        <taxon>Betaproteobacteria</taxon>
        <taxon>Burkholderiales</taxon>
        <taxon>Burkholderiaceae</taxon>
        <taxon>Paraburkholderia</taxon>
    </lineage>
</organism>
<keyword evidence="7" id="KW-1185">Reference proteome</keyword>
<dbReference type="PANTHER" id="PTHR37326">
    <property type="entry name" value="BLL3975 PROTEIN"/>
    <property type="match status" value="1"/>
</dbReference>
<dbReference type="SUPFAM" id="SSF53187">
    <property type="entry name" value="Zn-dependent exopeptidases"/>
    <property type="match status" value="1"/>
</dbReference>
<protein>
    <submittedName>
        <fullName evidence="6">N(2)-acetyl-L-2,4-diaminobutanoate deacetylase DoeB</fullName>
        <ecNumber evidence="6">3.5.1.125</ecNumber>
    </submittedName>
</protein>
<dbReference type="InterPro" id="IPR053138">
    <property type="entry name" value="N-alpha-Ac-DABA_deacetylase"/>
</dbReference>
<dbReference type="RefSeq" id="WP_219800683.1">
    <property type="nucleotide sequence ID" value="NZ_CP080096.1"/>
</dbReference>
<evidence type="ECO:0000313" key="7">
    <source>
        <dbReference type="Proteomes" id="UP000826462"/>
    </source>
</evidence>
<proteinExistence type="predicted"/>
<dbReference type="InterPro" id="IPR055438">
    <property type="entry name" value="AstE_AspA_cat"/>
</dbReference>
<dbReference type="InterPro" id="IPR043795">
    <property type="entry name" value="N-alpha-Ac-DABA-like"/>
</dbReference>